<gene>
    <name evidence="13" type="primary">pmt</name>
    <name evidence="13" type="ORF">C1752_06660</name>
</gene>
<evidence type="ECO:0000256" key="6">
    <source>
        <dbReference type="ARBA" id="ARBA00022692"/>
    </source>
</evidence>
<feature type="transmembrane region" description="Helical" evidence="10">
    <location>
        <begin position="109"/>
        <end position="126"/>
    </location>
</feature>
<comment type="pathway">
    <text evidence="2 10">Protein modification; protein glycosylation.</text>
</comment>
<dbReference type="EMBL" id="PQWO01000018">
    <property type="protein sequence ID" value="PZD71381.1"/>
    <property type="molecule type" value="Genomic_DNA"/>
</dbReference>
<keyword evidence="5 10" id="KW-0808">Transferase</keyword>
<name>A0A2W1JQ68_9CYAN</name>
<keyword evidence="10" id="KW-1003">Cell membrane</keyword>
<evidence type="ECO:0000256" key="10">
    <source>
        <dbReference type="RuleBase" id="RU367007"/>
    </source>
</evidence>
<evidence type="ECO:0000259" key="11">
    <source>
        <dbReference type="Pfam" id="PF02366"/>
    </source>
</evidence>
<dbReference type="EC" id="2.4.1.-" evidence="10"/>
<feature type="transmembrane region" description="Helical" evidence="10">
    <location>
        <begin position="182"/>
        <end position="201"/>
    </location>
</feature>
<dbReference type="RefSeq" id="WP_110988160.1">
    <property type="nucleotide sequence ID" value="NZ_CAWNWM010000018.1"/>
</dbReference>
<accession>A0A2W1JQ68</accession>
<evidence type="ECO:0000256" key="2">
    <source>
        <dbReference type="ARBA" id="ARBA00004922"/>
    </source>
</evidence>
<comment type="function">
    <text evidence="10">Protein O-mannosyltransferase that catalyzes the transfer of a single mannose residue from a polyprenol phospho-mannosyl lipidic donor to the hydroxyl group of selected serine and threonine residues in acceptor proteins.</text>
</comment>
<feature type="transmembrane region" description="Helical" evidence="10">
    <location>
        <begin position="84"/>
        <end position="102"/>
    </location>
</feature>
<evidence type="ECO:0000313" key="13">
    <source>
        <dbReference type="EMBL" id="PZD71381.1"/>
    </source>
</evidence>
<dbReference type="PANTHER" id="PTHR10050:SF46">
    <property type="entry name" value="PROTEIN O-MANNOSYL-TRANSFERASE 2"/>
    <property type="match status" value="1"/>
</dbReference>
<comment type="similarity">
    <text evidence="3 10">Belongs to the glycosyltransferase 39 family.</text>
</comment>
<protein>
    <recommendedName>
        <fullName evidence="9 10">Polyprenol-phosphate-mannose--protein mannosyltransferase</fullName>
        <ecNumber evidence="10">2.4.1.-</ecNumber>
    </recommendedName>
</protein>
<evidence type="ECO:0000256" key="1">
    <source>
        <dbReference type="ARBA" id="ARBA00004127"/>
    </source>
</evidence>
<dbReference type="AlphaFoldDB" id="A0A2W1JQ68"/>
<keyword evidence="14" id="KW-1185">Reference proteome</keyword>
<feature type="domain" description="Protein O-mannosyl-transferase C-terminal four TM" evidence="12">
    <location>
        <begin position="245"/>
        <end position="458"/>
    </location>
</feature>
<keyword evidence="6 10" id="KW-0812">Transmembrane</keyword>
<keyword evidence="4 10" id="KW-0328">Glycosyltransferase</keyword>
<comment type="subcellular location">
    <subcellularLocation>
        <location evidence="10">Cell membrane</location>
    </subcellularLocation>
    <subcellularLocation>
        <location evidence="1">Endomembrane system</location>
        <topology evidence="1">Multi-pass membrane protein</topology>
    </subcellularLocation>
</comment>
<proteinExistence type="inferred from homology"/>
<feature type="transmembrane region" description="Helical" evidence="10">
    <location>
        <begin position="12"/>
        <end position="29"/>
    </location>
</feature>
<evidence type="ECO:0000256" key="9">
    <source>
        <dbReference type="ARBA" id="ARBA00093617"/>
    </source>
</evidence>
<feature type="transmembrane region" description="Helical" evidence="10">
    <location>
        <begin position="392"/>
        <end position="410"/>
    </location>
</feature>
<feature type="transmembrane region" description="Helical" evidence="10">
    <location>
        <begin position="213"/>
        <end position="235"/>
    </location>
</feature>
<dbReference type="OrthoDB" id="9776737at2"/>
<evidence type="ECO:0000259" key="12">
    <source>
        <dbReference type="Pfam" id="PF16192"/>
    </source>
</evidence>
<evidence type="ECO:0000256" key="8">
    <source>
        <dbReference type="ARBA" id="ARBA00023136"/>
    </source>
</evidence>
<keyword evidence="7 10" id="KW-1133">Transmembrane helix</keyword>
<feature type="domain" description="ArnT-like N-terminal" evidence="11">
    <location>
        <begin position="80"/>
        <end position="207"/>
    </location>
</feature>
<dbReference type="UniPathway" id="UPA00378"/>
<reference evidence="13 14" key="1">
    <citation type="journal article" date="2018" name="Sci. Rep.">
        <title>A novel species of the marine cyanobacterium Acaryochloris with a unique pigment content and lifestyle.</title>
        <authorList>
            <person name="Partensky F."/>
            <person name="Six C."/>
            <person name="Ratin M."/>
            <person name="Garczarek L."/>
            <person name="Vaulot D."/>
            <person name="Probert I."/>
            <person name="Calteau A."/>
            <person name="Gourvil P."/>
            <person name="Marie D."/>
            <person name="Grebert T."/>
            <person name="Bouchier C."/>
            <person name="Le Panse S."/>
            <person name="Gachenot M."/>
            <person name="Rodriguez F."/>
            <person name="Garrido J.L."/>
        </authorList>
    </citation>
    <scope>NUCLEOTIDE SEQUENCE [LARGE SCALE GENOMIC DNA]</scope>
    <source>
        <strain evidence="13 14">RCC1774</strain>
    </source>
</reference>
<dbReference type="InterPro" id="IPR003342">
    <property type="entry name" value="ArnT-like_N"/>
</dbReference>
<feature type="transmembrane region" description="Helical" evidence="10">
    <location>
        <begin position="132"/>
        <end position="151"/>
    </location>
</feature>
<dbReference type="PANTHER" id="PTHR10050">
    <property type="entry name" value="DOLICHYL-PHOSPHATE-MANNOSE--PROTEIN MANNOSYLTRANSFERASE"/>
    <property type="match status" value="1"/>
</dbReference>
<dbReference type="Pfam" id="PF02366">
    <property type="entry name" value="PMT"/>
    <property type="match status" value="2"/>
</dbReference>
<evidence type="ECO:0000256" key="3">
    <source>
        <dbReference type="ARBA" id="ARBA00007222"/>
    </source>
</evidence>
<comment type="caution">
    <text evidence="13">The sequence shown here is derived from an EMBL/GenBank/DDBJ whole genome shotgun (WGS) entry which is preliminary data.</text>
</comment>
<dbReference type="InterPro" id="IPR032421">
    <property type="entry name" value="PMT_4TMC"/>
</dbReference>
<dbReference type="Pfam" id="PF16192">
    <property type="entry name" value="PMT_4TMC"/>
    <property type="match status" value="1"/>
</dbReference>
<feature type="transmembrane region" description="Helical" evidence="10">
    <location>
        <begin position="158"/>
        <end position="176"/>
    </location>
</feature>
<evidence type="ECO:0000256" key="5">
    <source>
        <dbReference type="ARBA" id="ARBA00022679"/>
    </source>
</evidence>
<feature type="transmembrane region" description="Helical" evidence="10">
    <location>
        <begin position="323"/>
        <end position="343"/>
    </location>
</feature>
<dbReference type="InterPro" id="IPR027005">
    <property type="entry name" value="PMT-like"/>
</dbReference>
<organism evidence="13 14">
    <name type="scientific">Acaryochloris thomasi RCC1774</name>
    <dbReference type="NCBI Taxonomy" id="1764569"/>
    <lineage>
        <taxon>Bacteria</taxon>
        <taxon>Bacillati</taxon>
        <taxon>Cyanobacteriota</taxon>
        <taxon>Cyanophyceae</taxon>
        <taxon>Acaryochloridales</taxon>
        <taxon>Acaryochloridaceae</taxon>
        <taxon>Acaryochloris</taxon>
        <taxon>Acaryochloris thomasi</taxon>
    </lineage>
</organism>
<evidence type="ECO:0000313" key="14">
    <source>
        <dbReference type="Proteomes" id="UP000248857"/>
    </source>
</evidence>
<dbReference type="Proteomes" id="UP000248857">
    <property type="component" value="Unassembled WGS sequence"/>
</dbReference>
<dbReference type="GO" id="GO:0005886">
    <property type="term" value="C:plasma membrane"/>
    <property type="evidence" value="ECO:0007669"/>
    <property type="project" value="UniProtKB-SubCell"/>
</dbReference>
<evidence type="ECO:0000256" key="7">
    <source>
        <dbReference type="ARBA" id="ARBA00022989"/>
    </source>
</evidence>
<feature type="domain" description="ArnT-like N-terminal" evidence="11">
    <location>
        <begin position="18"/>
        <end position="78"/>
    </location>
</feature>
<sequence length="467" mass="53645">MLKPRLGKTSWAIGLGLLWIVALLLRFWGLDRFDTLVFDEVYFANFGHNYLTHTPFFDAHPPLGKYLIAIGIWLQGFTPWGYRWMNALVGSFIPIIIAGIAYRLSHRPRFALLAGAFAVLDGLLLVESRYALINIYLLFFGLLIHYCFLSALESRHRWLWLTLSALCIGATAAVKWNGLGLVLGLYLLWAICWTLAKLNLLSPWKQAVRLSRLSPPVVAGYMGSIALICYGLIWIPHLRQNPDYNFWQLHYEMLTYHHRVGSGPDVHPYCAPWYTWPLMQRSLSYFYQRATSPTARVPIYGPPLPEESTPWIFDVHGMGNPPLWWASTLAILFLLGQLLYWGYRRIMTDLGAKAGTEAPSEPAETTLWVPLYLCINYTTNLLPWILVSRCTFIYHYMPAATFSSLAAAWITDGYLDHPNRVLRIIAMMMLSLAVFGFLFWLPIYLGLPLSQADWNLRLRLHPWLSWV</sequence>
<dbReference type="GO" id="GO:0004169">
    <property type="term" value="F:dolichyl-phosphate-mannose-protein mannosyltransferase activity"/>
    <property type="evidence" value="ECO:0007669"/>
    <property type="project" value="UniProtKB-UniRule"/>
</dbReference>
<keyword evidence="8 10" id="KW-0472">Membrane</keyword>
<feature type="transmembrane region" description="Helical" evidence="10">
    <location>
        <begin position="422"/>
        <end position="447"/>
    </location>
</feature>
<evidence type="ECO:0000256" key="4">
    <source>
        <dbReference type="ARBA" id="ARBA00022676"/>
    </source>
</evidence>
<dbReference type="GO" id="GO:0012505">
    <property type="term" value="C:endomembrane system"/>
    <property type="evidence" value="ECO:0007669"/>
    <property type="project" value="UniProtKB-SubCell"/>
</dbReference>